<dbReference type="GO" id="GO:0005524">
    <property type="term" value="F:ATP binding"/>
    <property type="evidence" value="ECO:0007669"/>
    <property type="project" value="InterPro"/>
</dbReference>
<keyword evidence="4" id="KW-1185">Reference proteome</keyword>
<dbReference type="GO" id="GO:0000184">
    <property type="term" value="P:nuclear-transcribed mRNA catabolic process, nonsense-mediated decay"/>
    <property type="evidence" value="ECO:0007669"/>
    <property type="project" value="InterPro"/>
</dbReference>
<proteinExistence type="predicted"/>
<dbReference type="GO" id="GO:0005737">
    <property type="term" value="C:cytoplasm"/>
    <property type="evidence" value="ECO:0007669"/>
    <property type="project" value="InterPro"/>
</dbReference>
<dbReference type="InterPro" id="IPR018999">
    <property type="entry name" value="UPF1_CH/ZBD"/>
</dbReference>
<feature type="region of interest" description="Disordered" evidence="1">
    <location>
        <begin position="74"/>
        <end position="102"/>
    </location>
</feature>
<evidence type="ECO:0000313" key="4">
    <source>
        <dbReference type="Proteomes" id="UP000729402"/>
    </source>
</evidence>
<dbReference type="EMBL" id="JAAALK010000080">
    <property type="protein sequence ID" value="KAG8095574.1"/>
    <property type="molecule type" value="Genomic_DNA"/>
</dbReference>
<evidence type="ECO:0000256" key="1">
    <source>
        <dbReference type="SAM" id="MobiDB-lite"/>
    </source>
</evidence>
<gene>
    <name evidence="3" type="ORF">GUJ93_ZPchr0012g18897</name>
</gene>
<accession>A0A8J5WUP8</accession>
<reference evidence="3" key="1">
    <citation type="journal article" date="2021" name="bioRxiv">
        <title>Whole Genome Assembly and Annotation of Northern Wild Rice, Zizania palustris L., Supports a Whole Genome Duplication in the Zizania Genus.</title>
        <authorList>
            <person name="Haas M."/>
            <person name="Kono T."/>
            <person name="Macchietto M."/>
            <person name="Millas R."/>
            <person name="McGilp L."/>
            <person name="Shao M."/>
            <person name="Duquette J."/>
            <person name="Hirsch C.N."/>
            <person name="Kimball J."/>
        </authorList>
    </citation>
    <scope>NUCLEOTIDE SEQUENCE</scope>
    <source>
        <tissue evidence="3">Fresh leaf tissue</tissue>
    </source>
</reference>
<dbReference type="GO" id="GO:0008270">
    <property type="term" value="F:zinc ion binding"/>
    <property type="evidence" value="ECO:0007669"/>
    <property type="project" value="InterPro"/>
</dbReference>
<organism evidence="3 4">
    <name type="scientific">Zizania palustris</name>
    <name type="common">Northern wild rice</name>
    <dbReference type="NCBI Taxonomy" id="103762"/>
    <lineage>
        <taxon>Eukaryota</taxon>
        <taxon>Viridiplantae</taxon>
        <taxon>Streptophyta</taxon>
        <taxon>Embryophyta</taxon>
        <taxon>Tracheophyta</taxon>
        <taxon>Spermatophyta</taxon>
        <taxon>Magnoliopsida</taxon>
        <taxon>Liliopsida</taxon>
        <taxon>Poales</taxon>
        <taxon>Poaceae</taxon>
        <taxon>BOP clade</taxon>
        <taxon>Oryzoideae</taxon>
        <taxon>Oryzeae</taxon>
        <taxon>Zizaniinae</taxon>
        <taxon>Zizania</taxon>
    </lineage>
</organism>
<reference evidence="3" key="2">
    <citation type="submission" date="2021-02" db="EMBL/GenBank/DDBJ databases">
        <authorList>
            <person name="Kimball J.A."/>
            <person name="Haas M.W."/>
            <person name="Macchietto M."/>
            <person name="Kono T."/>
            <person name="Duquette J."/>
            <person name="Shao M."/>
        </authorList>
    </citation>
    <scope>NUCLEOTIDE SEQUENCE</scope>
    <source>
        <tissue evidence="3">Fresh leaf tissue</tissue>
    </source>
</reference>
<feature type="compositionally biased region" description="Low complexity" evidence="1">
    <location>
        <begin position="87"/>
        <end position="102"/>
    </location>
</feature>
<evidence type="ECO:0000259" key="2">
    <source>
        <dbReference type="Pfam" id="PF09416"/>
    </source>
</evidence>
<dbReference type="Pfam" id="PF09416">
    <property type="entry name" value="UPF1_Zn_bind"/>
    <property type="match status" value="1"/>
</dbReference>
<dbReference type="GO" id="GO:0003724">
    <property type="term" value="F:RNA helicase activity"/>
    <property type="evidence" value="ECO:0007669"/>
    <property type="project" value="InterPro"/>
</dbReference>
<dbReference type="GO" id="GO:0003723">
    <property type="term" value="F:RNA binding"/>
    <property type="evidence" value="ECO:0007669"/>
    <property type="project" value="InterPro"/>
</dbReference>
<dbReference type="OrthoDB" id="6513042at2759"/>
<dbReference type="PROSITE" id="PS51257">
    <property type="entry name" value="PROKAR_LIPOPROTEIN"/>
    <property type="match status" value="1"/>
</dbReference>
<dbReference type="AlphaFoldDB" id="A0A8J5WUP8"/>
<name>A0A8J5WUP8_ZIZPA</name>
<protein>
    <recommendedName>
        <fullName evidence="2">Upf1 domain-containing protein</fullName>
    </recommendedName>
</protein>
<evidence type="ECO:0000313" key="3">
    <source>
        <dbReference type="EMBL" id="KAG8095574.1"/>
    </source>
</evidence>
<comment type="caution">
    <text evidence="3">The sequence shown here is derived from an EMBL/GenBank/DDBJ whole genome shotgun (WGS) entry which is preliminary data.</text>
</comment>
<sequence>MREYLAHLGSAALLPNGSVSLSACMLTWKLLTASLRSSFTTTARLLLTLSFSPSLPPPPLSYARRLHCLPGLPPASRRLRPPPRPPASSSSPSPRASASKARVSADGVTAGVAALNFEEPPGTGAGEDGYDYGKGDFVEHACQYCGIHNPACFTRCNVSSCRKWFCNSRGFWLPNQGRGDCGLTDVLLELGNDFDELVSYTN</sequence>
<feature type="domain" description="Upf1" evidence="2">
    <location>
        <begin position="140"/>
        <end position="170"/>
    </location>
</feature>
<dbReference type="Proteomes" id="UP000729402">
    <property type="component" value="Unassembled WGS sequence"/>
</dbReference>